<dbReference type="InterPro" id="IPR050259">
    <property type="entry name" value="SDR"/>
</dbReference>
<dbReference type="EC" id="1.3.1.-" evidence="2"/>
<proteinExistence type="inferred from homology"/>
<comment type="caution">
    <text evidence="2">The sequence shown here is derived from an EMBL/GenBank/DDBJ whole genome shotgun (WGS) entry which is preliminary data.</text>
</comment>
<name>A0A1J5QUP9_9ZZZZ</name>
<comment type="similarity">
    <text evidence="1">Belongs to the short-chain dehydrogenases/reductases (SDR) family.</text>
</comment>
<accession>A0A1J5QUP9</accession>
<reference evidence="2" key="1">
    <citation type="submission" date="2016-10" db="EMBL/GenBank/DDBJ databases">
        <title>Sequence of Gallionella enrichment culture.</title>
        <authorList>
            <person name="Poehlein A."/>
            <person name="Muehling M."/>
            <person name="Daniel R."/>
        </authorList>
    </citation>
    <scope>NUCLEOTIDE SEQUENCE</scope>
</reference>
<dbReference type="AlphaFoldDB" id="A0A1J5QUP9"/>
<dbReference type="EMBL" id="MLJW01000424">
    <property type="protein sequence ID" value="OIQ87393.1"/>
    <property type="molecule type" value="Genomic_DNA"/>
</dbReference>
<gene>
    <name evidence="2" type="primary">actIII_4</name>
    <name evidence="2" type="ORF">GALL_307270</name>
</gene>
<dbReference type="PANTHER" id="PTHR42879">
    <property type="entry name" value="3-OXOACYL-(ACYL-CARRIER-PROTEIN) REDUCTASE"/>
    <property type="match status" value="1"/>
</dbReference>
<keyword evidence="2" id="KW-0560">Oxidoreductase</keyword>
<dbReference type="Gene3D" id="3.40.50.720">
    <property type="entry name" value="NAD(P)-binding Rossmann-like Domain"/>
    <property type="match status" value="1"/>
</dbReference>
<dbReference type="PRINTS" id="PR00081">
    <property type="entry name" value="GDHRDH"/>
</dbReference>
<evidence type="ECO:0000313" key="2">
    <source>
        <dbReference type="EMBL" id="OIQ87393.1"/>
    </source>
</evidence>
<dbReference type="GO" id="GO:0016491">
    <property type="term" value="F:oxidoreductase activity"/>
    <property type="evidence" value="ECO:0007669"/>
    <property type="project" value="UniProtKB-KW"/>
</dbReference>
<dbReference type="SUPFAM" id="SSF51735">
    <property type="entry name" value="NAD(P)-binding Rossmann-fold domains"/>
    <property type="match status" value="1"/>
</dbReference>
<dbReference type="InterPro" id="IPR036291">
    <property type="entry name" value="NAD(P)-bd_dom_sf"/>
</dbReference>
<sequence>MDLQLNSKRALVTGGSKGIGRAIARQLALEGVDLVIAARNGAELDRAAHEIREETGRKILGVTVETQDDSSVKALVAATVAALGGLDILVNAAAKPGGQTPVPKLAEITDALFWDDVNVKVMGYLRVAREAAPYMVAGGWGRIINISGLAARQSGSIIGSIRNVAVAAMSKNLADELGPRGVNVTVVHPGATRTERTASLVATRAAAAGLSVEEAERGLATDVTIGRIVEAAEVADIVAFLASPRSVAINGDAIAAGGGTRGQIYY</sequence>
<organism evidence="2">
    <name type="scientific">mine drainage metagenome</name>
    <dbReference type="NCBI Taxonomy" id="410659"/>
    <lineage>
        <taxon>unclassified sequences</taxon>
        <taxon>metagenomes</taxon>
        <taxon>ecological metagenomes</taxon>
    </lineage>
</organism>
<protein>
    <submittedName>
        <fullName evidence="2">Putative ketoacyl reductase</fullName>
        <ecNumber evidence="2">1.3.1.-</ecNumber>
    </submittedName>
</protein>
<dbReference type="Pfam" id="PF00106">
    <property type="entry name" value="adh_short"/>
    <property type="match status" value="1"/>
</dbReference>
<dbReference type="PANTHER" id="PTHR42879:SF6">
    <property type="entry name" value="NADPH-DEPENDENT REDUCTASE BACG"/>
    <property type="match status" value="1"/>
</dbReference>
<dbReference type="InterPro" id="IPR002347">
    <property type="entry name" value="SDR_fam"/>
</dbReference>
<evidence type="ECO:0000256" key="1">
    <source>
        <dbReference type="ARBA" id="ARBA00006484"/>
    </source>
</evidence>